<organism evidence="1 2">
    <name type="scientific">Cytobacillus praedii</name>
    <dbReference type="NCBI Taxonomy" id="1742358"/>
    <lineage>
        <taxon>Bacteria</taxon>
        <taxon>Bacillati</taxon>
        <taxon>Bacillota</taxon>
        <taxon>Bacilli</taxon>
        <taxon>Bacillales</taxon>
        <taxon>Bacillaceae</taxon>
        <taxon>Cytobacillus</taxon>
    </lineage>
</organism>
<dbReference type="Gene3D" id="3.20.170.10">
    <property type="entry name" value="ADP-ribosylation domain"/>
    <property type="match status" value="1"/>
</dbReference>
<dbReference type="OrthoDB" id="1999918at2"/>
<evidence type="ECO:0000313" key="2">
    <source>
        <dbReference type="Proteomes" id="UP000293846"/>
    </source>
</evidence>
<dbReference type="EMBL" id="SJTH01000085">
    <property type="protein sequence ID" value="TCJ01068.1"/>
    <property type="molecule type" value="Genomic_DNA"/>
</dbReference>
<name>A0A4R1AMS3_9BACI</name>
<dbReference type="SUPFAM" id="SSF56399">
    <property type="entry name" value="ADP-ribosylation"/>
    <property type="match status" value="1"/>
</dbReference>
<dbReference type="Proteomes" id="UP000293846">
    <property type="component" value="Unassembled WGS sequence"/>
</dbReference>
<protein>
    <submittedName>
        <fullName evidence="1">DUF2441 domain-containing protein</fullName>
    </submittedName>
</protein>
<sequence>MNFPHNKLVFLFLCGKQLISIVLILLSNKRKVDIMAEIYVYHVVTEKPMKLGQIIIFDNNHYNGVYHRVMACKDILDGNMPKDNFTKFINSNLEYWKVRAYRELALEKVRKEKYPNYPSRMSCLYTSKTLLDAEMWANSFINSGRNVYQIVRLRADGRVFDGDAYNVFDGTDNAEENERNAIRYWSNKPNKSVKEQLIETLVAGNIEVVEIVKEFPQTGVFQ</sequence>
<evidence type="ECO:0000313" key="1">
    <source>
        <dbReference type="EMBL" id="TCJ01068.1"/>
    </source>
</evidence>
<gene>
    <name evidence="1" type="ORF">E0Y62_25845</name>
</gene>
<proteinExistence type="predicted"/>
<comment type="caution">
    <text evidence="1">The sequence shown here is derived from an EMBL/GenBank/DDBJ whole genome shotgun (WGS) entry which is preliminary data.</text>
</comment>
<keyword evidence="2" id="KW-1185">Reference proteome</keyword>
<dbReference type="STRING" id="1742358.GCA_001439605_04532"/>
<dbReference type="InterPro" id="IPR018840">
    <property type="entry name" value="DUF2441"/>
</dbReference>
<dbReference type="AlphaFoldDB" id="A0A4R1AMS3"/>
<accession>A0A4R1AMS3</accession>
<dbReference type="Pfam" id="PF10386">
    <property type="entry name" value="DUF2441"/>
    <property type="match status" value="1"/>
</dbReference>
<reference evidence="1 2" key="1">
    <citation type="submission" date="2019-03" db="EMBL/GenBank/DDBJ databases">
        <authorList>
            <person name="Jensen L."/>
            <person name="Storgaard J."/>
            <person name="Sulaj E."/>
            <person name="Schramm A."/>
            <person name="Marshall I.P.G."/>
        </authorList>
    </citation>
    <scope>NUCLEOTIDE SEQUENCE [LARGE SCALE GENOMIC DNA]</scope>
    <source>
        <strain evidence="1 2">2017H2G3</strain>
    </source>
</reference>
<dbReference type="Gene3D" id="1.10.3800.10">
    <property type="entry name" value="ADP-ribosylation domain"/>
    <property type="match status" value="1"/>
</dbReference>